<dbReference type="Proteomes" id="UP000182257">
    <property type="component" value="Unassembled WGS sequence"/>
</dbReference>
<dbReference type="Pfam" id="PF13692">
    <property type="entry name" value="Glyco_trans_1_4"/>
    <property type="match status" value="1"/>
</dbReference>
<evidence type="ECO:0000313" key="2">
    <source>
        <dbReference type="Proteomes" id="UP000182257"/>
    </source>
</evidence>
<dbReference type="AlphaFoldDB" id="A0A1H4ERV1"/>
<proteinExistence type="predicted"/>
<name>A0A1H4ERV1_XYLRU</name>
<organism evidence="1 2">
    <name type="scientific">Xylanibacter ruminicola</name>
    <name type="common">Prevotella ruminicola</name>
    <dbReference type="NCBI Taxonomy" id="839"/>
    <lineage>
        <taxon>Bacteria</taxon>
        <taxon>Pseudomonadati</taxon>
        <taxon>Bacteroidota</taxon>
        <taxon>Bacteroidia</taxon>
        <taxon>Bacteroidales</taxon>
        <taxon>Prevotellaceae</taxon>
        <taxon>Xylanibacter</taxon>
    </lineage>
</organism>
<dbReference type="GO" id="GO:0016740">
    <property type="term" value="F:transferase activity"/>
    <property type="evidence" value="ECO:0007669"/>
    <property type="project" value="UniProtKB-KW"/>
</dbReference>
<dbReference type="EMBL" id="FNRF01000006">
    <property type="protein sequence ID" value="SEA87656.1"/>
    <property type="molecule type" value="Genomic_DNA"/>
</dbReference>
<keyword evidence="1" id="KW-0808">Transferase</keyword>
<protein>
    <submittedName>
        <fullName evidence="1">Glycosyltransferase involved in cell wall bisynthesis</fullName>
    </submittedName>
</protein>
<dbReference type="Gene3D" id="3.40.50.2000">
    <property type="entry name" value="Glycogen Phosphorylase B"/>
    <property type="match status" value="1"/>
</dbReference>
<dbReference type="SUPFAM" id="SSF53756">
    <property type="entry name" value="UDP-Glycosyltransferase/glycogen phosphorylase"/>
    <property type="match status" value="1"/>
</dbReference>
<accession>A0A1H4ERV1</accession>
<gene>
    <name evidence="1" type="ORF">SAMN05216462_2915</name>
</gene>
<reference evidence="1 2" key="1">
    <citation type="submission" date="2016-10" db="EMBL/GenBank/DDBJ databases">
        <authorList>
            <person name="de Groot N.N."/>
        </authorList>
    </citation>
    <scope>NUCLEOTIDE SEQUENCE [LARGE SCALE GENOMIC DNA]</scope>
    <source>
        <strain evidence="1 2">D31d</strain>
    </source>
</reference>
<sequence>MIFCVEIYYLEMKILVINKNQIYNIPPLISVIYILRDLGHEVHLVTCGINDTIASEFKNRGVTFEVADYANASNSIAKVCEYLLFHSYVKRVLKNLTYDYVWIEGGNTVRAIGKNLLSGKKYILQISELHEDAPGQLAAISKVIHQAQAVFMPEYNRTAIYQAWFKLLRRPYVLPNKPYFIPSEKELAGLSDKYSNYIDLFKSKKVILYQGWISKRNRDMSAFVEATARLGDDFAFVMMGRDTENSVQYYKKLYPKLVHIDFIPAPDYMLLTSLSYIGIIVYNPDKLNQTYCAPNKIYEYGAFGKPMIGNNLPGLHIIEDLGAGRVAEQDDAEALYSAIKDIDSNYQNFSNSAKRMYDDCDNKETIRRVLSQLK</sequence>
<evidence type="ECO:0000313" key="1">
    <source>
        <dbReference type="EMBL" id="SEA87656.1"/>
    </source>
</evidence>